<proteinExistence type="predicted"/>
<dbReference type="AlphaFoldDB" id="A0A9P6EF45"/>
<dbReference type="PANTHER" id="PTHR23257">
    <property type="entry name" value="SERINE-THREONINE PROTEIN KINASE"/>
    <property type="match status" value="1"/>
</dbReference>
<dbReference type="Proteomes" id="UP000807306">
    <property type="component" value="Unassembled WGS sequence"/>
</dbReference>
<evidence type="ECO:0000259" key="1">
    <source>
        <dbReference type="PROSITE" id="PS50011"/>
    </source>
</evidence>
<evidence type="ECO:0000313" key="3">
    <source>
        <dbReference type="Proteomes" id="UP000807306"/>
    </source>
</evidence>
<keyword evidence="2" id="KW-0808">Transferase</keyword>
<dbReference type="GO" id="GO:0004672">
    <property type="term" value="F:protein kinase activity"/>
    <property type="evidence" value="ECO:0007669"/>
    <property type="project" value="InterPro"/>
</dbReference>
<accession>A0A9P6EF45</accession>
<dbReference type="OrthoDB" id="538607at2759"/>
<dbReference type="EMBL" id="MU157857">
    <property type="protein sequence ID" value="KAF9527946.1"/>
    <property type="molecule type" value="Genomic_DNA"/>
</dbReference>
<dbReference type="PROSITE" id="PS50011">
    <property type="entry name" value="PROTEIN_KINASE_DOM"/>
    <property type="match status" value="1"/>
</dbReference>
<dbReference type="InterPro" id="IPR001245">
    <property type="entry name" value="Ser-Thr/Tyr_kinase_cat_dom"/>
</dbReference>
<evidence type="ECO:0000313" key="2">
    <source>
        <dbReference type="EMBL" id="KAF9527946.1"/>
    </source>
</evidence>
<comment type="caution">
    <text evidence="2">The sequence shown here is derived from an EMBL/GenBank/DDBJ whole genome shotgun (WGS) entry which is preliminary data.</text>
</comment>
<dbReference type="SUPFAM" id="SSF56112">
    <property type="entry name" value="Protein kinase-like (PK-like)"/>
    <property type="match status" value="1"/>
</dbReference>
<protein>
    <submittedName>
        <fullName evidence="2">Kinase-like domain-containing protein</fullName>
    </submittedName>
</protein>
<feature type="domain" description="Protein kinase" evidence="1">
    <location>
        <begin position="8"/>
        <end position="332"/>
    </location>
</feature>
<dbReference type="GO" id="GO:0005524">
    <property type="term" value="F:ATP binding"/>
    <property type="evidence" value="ECO:0007669"/>
    <property type="project" value="InterPro"/>
</dbReference>
<dbReference type="Gene3D" id="1.10.510.10">
    <property type="entry name" value="Transferase(Phosphotransferase) domain 1"/>
    <property type="match status" value="1"/>
</dbReference>
<sequence length="343" mass="38388">MATSHLVDKSITKHSANRLPEVYTIIQAHSKTSNIRYLINDLPYHITPHTDVYSGLLRQPPDEAPRAVVIKVWRLSESSDQRKEFCSRCTHTTVAASIHPNIAHPLNIISSRLPALVLPRYEEDLLSHLHNLDETSLPNRLAITINMMAYVADALHFLHSRTPPIIHGGIHCSNILIYKADGSNTPIPVLTDIGLGDLPYPRDLTMFNSNENLKLLRWMAPELLFGQLDFDSEAMVKPSSPTTHSDIYSFGMTFLEALTGCHPFVEHRNIFTVVLKINNGARPSKPAIFSSDSLPPVASIFDDVWLFLRSCWVDDPLHRPTANISSRCIAELSVRAATPQLDI</sequence>
<dbReference type="Pfam" id="PF07714">
    <property type="entry name" value="PK_Tyr_Ser-Thr"/>
    <property type="match status" value="1"/>
</dbReference>
<gene>
    <name evidence="2" type="ORF">CPB83DRAFT_907307</name>
</gene>
<name>A0A9P6EF45_9AGAR</name>
<dbReference type="InterPro" id="IPR000719">
    <property type="entry name" value="Prot_kinase_dom"/>
</dbReference>
<organism evidence="2 3">
    <name type="scientific">Crepidotus variabilis</name>
    <dbReference type="NCBI Taxonomy" id="179855"/>
    <lineage>
        <taxon>Eukaryota</taxon>
        <taxon>Fungi</taxon>
        <taxon>Dikarya</taxon>
        <taxon>Basidiomycota</taxon>
        <taxon>Agaricomycotina</taxon>
        <taxon>Agaricomycetes</taxon>
        <taxon>Agaricomycetidae</taxon>
        <taxon>Agaricales</taxon>
        <taxon>Agaricineae</taxon>
        <taxon>Crepidotaceae</taxon>
        <taxon>Crepidotus</taxon>
    </lineage>
</organism>
<dbReference type="InterPro" id="IPR050167">
    <property type="entry name" value="Ser_Thr_protein_kinase"/>
</dbReference>
<keyword evidence="3" id="KW-1185">Reference proteome</keyword>
<keyword evidence="2" id="KW-0418">Kinase</keyword>
<dbReference type="InterPro" id="IPR011009">
    <property type="entry name" value="Kinase-like_dom_sf"/>
</dbReference>
<reference evidence="2" key="1">
    <citation type="submission" date="2020-11" db="EMBL/GenBank/DDBJ databases">
        <authorList>
            <consortium name="DOE Joint Genome Institute"/>
            <person name="Ahrendt S."/>
            <person name="Riley R."/>
            <person name="Andreopoulos W."/>
            <person name="Labutti K."/>
            <person name="Pangilinan J."/>
            <person name="Ruiz-Duenas F.J."/>
            <person name="Barrasa J.M."/>
            <person name="Sanchez-Garcia M."/>
            <person name="Camarero S."/>
            <person name="Miyauchi S."/>
            <person name="Serrano A."/>
            <person name="Linde D."/>
            <person name="Babiker R."/>
            <person name="Drula E."/>
            <person name="Ayuso-Fernandez I."/>
            <person name="Pacheco R."/>
            <person name="Padilla G."/>
            <person name="Ferreira P."/>
            <person name="Barriuso J."/>
            <person name="Kellner H."/>
            <person name="Castanera R."/>
            <person name="Alfaro M."/>
            <person name="Ramirez L."/>
            <person name="Pisabarro A.G."/>
            <person name="Kuo A."/>
            <person name="Tritt A."/>
            <person name="Lipzen A."/>
            <person name="He G."/>
            <person name="Yan M."/>
            <person name="Ng V."/>
            <person name="Cullen D."/>
            <person name="Martin F."/>
            <person name="Rosso M.-N."/>
            <person name="Henrissat B."/>
            <person name="Hibbett D."/>
            <person name="Martinez A.T."/>
            <person name="Grigoriev I.V."/>
        </authorList>
    </citation>
    <scope>NUCLEOTIDE SEQUENCE</scope>
    <source>
        <strain evidence="2">CBS 506.95</strain>
    </source>
</reference>